<evidence type="ECO:0000313" key="2">
    <source>
        <dbReference type="EMBL" id="KAL1138068.1"/>
    </source>
</evidence>
<evidence type="ECO:0000313" key="3">
    <source>
        <dbReference type="Proteomes" id="UP001558652"/>
    </source>
</evidence>
<dbReference type="Proteomes" id="UP001558652">
    <property type="component" value="Unassembled WGS sequence"/>
</dbReference>
<reference evidence="2 3" key="1">
    <citation type="submission" date="2024-07" db="EMBL/GenBank/DDBJ databases">
        <title>Chromosome-level genome assembly of the water stick insect Ranatra chinensis (Heteroptera: Nepidae).</title>
        <authorList>
            <person name="Liu X."/>
        </authorList>
    </citation>
    <scope>NUCLEOTIDE SEQUENCE [LARGE SCALE GENOMIC DNA]</scope>
    <source>
        <strain evidence="2">Cailab_2021Rc</strain>
        <tissue evidence="2">Muscle</tissue>
    </source>
</reference>
<feature type="region of interest" description="Disordered" evidence="1">
    <location>
        <begin position="1"/>
        <end position="21"/>
    </location>
</feature>
<organism evidence="2 3">
    <name type="scientific">Ranatra chinensis</name>
    <dbReference type="NCBI Taxonomy" id="642074"/>
    <lineage>
        <taxon>Eukaryota</taxon>
        <taxon>Metazoa</taxon>
        <taxon>Ecdysozoa</taxon>
        <taxon>Arthropoda</taxon>
        <taxon>Hexapoda</taxon>
        <taxon>Insecta</taxon>
        <taxon>Pterygota</taxon>
        <taxon>Neoptera</taxon>
        <taxon>Paraneoptera</taxon>
        <taxon>Hemiptera</taxon>
        <taxon>Heteroptera</taxon>
        <taxon>Panheteroptera</taxon>
        <taxon>Nepomorpha</taxon>
        <taxon>Nepidae</taxon>
        <taxon>Ranatrinae</taxon>
        <taxon>Ranatra</taxon>
    </lineage>
</organism>
<dbReference type="EMBL" id="JBFDAA010000004">
    <property type="protein sequence ID" value="KAL1138068.1"/>
    <property type="molecule type" value="Genomic_DNA"/>
</dbReference>
<gene>
    <name evidence="2" type="ORF">AAG570_009763</name>
</gene>
<sequence>MFHKNKTQETTEKEEYRCTRKENNELKRELDDYGKGKEGVSRELKKTQEMNKRMCSALKNMATVENRTRQEADLLRVENSDLRRKLQQTNCVLQKTQRKLSQRRCGYNKVTSCGAIGKVTGRGLDGKIGVIRTIGELRRSPAAVKELGALSPKILNVTLYPRQTFPADLELENCIAETVLHTF</sequence>
<proteinExistence type="predicted"/>
<dbReference type="AlphaFoldDB" id="A0ABD0ZB49"/>
<comment type="caution">
    <text evidence="2">The sequence shown here is derived from an EMBL/GenBank/DDBJ whole genome shotgun (WGS) entry which is preliminary data.</text>
</comment>
<protein>
    <submittedName>
        <fullName evidence="2">Uncharacterized protein</fullName>
    </submittedName>
</protein>
<name>A0ABD0ZB49_9HEMI</name>
<keyword evidence="3" id="KW-1185">Reference proteome</keyword>
<evidence type="ECO:0000256" key="1">
    <source>
        <dbReference type="SAM" id="MobiDB-lite"/>
    </source>
</evidence>
<accession>A0ABD0ZB49</accession>